<evidence type="ECO:0000313" key="2">
    <source>
        <dbReference type="EMBL" id="KAA3479331.1"/>
    </source>
</evidence>
<feature type="region of interest" description="Disordered" evidence="1">
    <location>
        <begin position="39"/>
        <end position="81"/>
    </location>
</feature>
<reference evidence="3" key="1">
    <citation type="journal article" date="2019" name="Plant Biotechnol. J.">
        <title>Genome sequencing of the Australian wild diploid species Gossypium australe highlights disease resistance and delayed gland morphogenesis.</title>
        <authorList>
            <person name="Cai Y."/>
            <person name="Cai X."/>
            <person name="Wang Q."/>
            <person name="Wang P."/>
            <person name="Zhang Y."/>
            <person name="Cai C."/>
            <person name="Xu Y."/>
            <person name="Wang K."/>
            <person name="Zhou Z."/>
            <person name="Wang C."/>
            <person name="Geng S."/>
            <person name="Li B."/>
            <person name="Dong Q."/>
            <person name="Hou Y."/>
            <person name="Wang H."/>
            <person name="Ai P."/>
            <person name="Liu Z."/>
            <person name="Yi F."/>
            <person name="Sun M."/>
            <person name="An G."/>
            <person name="Cheng J."/>
            <person name="Zhang Y."/>
            <person name="Shi Q."/>
            <person name="Xie Y."/>
            <person name="Shi X."/>
            <person name="Chang Y."/>
            <person name="Huang F."/>
            <person name="Chen Y."/>
            <person name="Hong S."/>
            <person name="Mi L."/>
            <person name="Sun Q."/>
            <person name="Zhang L."/>
            <person name="Zhou B."/>
            <person name="Peng R."/>
            <person name="Zhang X."/>
            <person name="Liu F."/>
        </authorList>
    </citation>
    <scope>NUCLEOTIDE SEQUENCE [LARGE SCALE GENOMIC DNA]</scope>
    <source>
        <strain evidence="3">cv. PA1801</strain>
    </source>
</reference>
<dbReference type="AlphaFoldDB" id="A0A5B6WC53"/>
<sequence>MEYEPLFIVLTFHKLVRSARLPLYYNLHRPPVIPAKLTQGEMKGNVPSGSSGHNIPSENGSNRHFDQHPAAHNMKEVGSVT</sequence>
<name>A0A5B6WC53_9ROSI</name>
<evidence type="ECO:0000256" key="1">
    <source>
        <dbReference type="SAM" id="MobiDB-lite"/>
    </source>
</evidence>
<dbReference type="EMBL" id="SMMG02000003">
    <property type="protein sequence ID" value="KAA3479331.1"/>
    <property type="molecule type" value="Genomic_DNA"/>
</dbReference>
<dbReference type="Proteomes" id="UP000325315">
    <property type="component" value="Unassembled WGS sequence"/>
</dbReference>
<dbReference type="OrthoDB" id="10520979at2759"/>
<keyword evidence="3" id="KW-1185">Reference proteome</keyword>
<feature type="compositionally biased region" description="Polar residues" evidence="1">
    <location>
        <begin position="47"/>
        <end position="60"/>
    </location>
</feature>
<comment type="caution">
    <text evidence="2">The sequence shown here is derived from an EMBL/GenBank/DDBJ whole genome shotgun (WGS) entry which is preliminary data.</text>
</comment>
<evidence type="ECO:0000313" key="3">
    <source>
        <dbReference type="Proteomes" id="UP000325315"/>
    </source>
</evidence>
<gene>
    <name evidence="2" type="ORF">EPI10_019856</name>
</gene>
<protein>
    <submittedName>
        <fullName evidence="2">Regulator of nonsense-mediated decay, UPF3</fullName>
    </submittedName>
</protein>
<proteinExistence type="predicted"/>
<organism evidence="2 3">
    <name type="scientific">Gossypium australe</name>
    <dbReference type="NCBI Taxonomy" id="47621"/>
    <lineage>
        <taxon>Eukaryota</taxon>
        <taxon>Viridiplantae</taxon>
        <taxon>Streptophyta</taxon>
        <taxon>Embryophyta</taxon>
        <taxon>Tracheophyta</taxon>
        <taxon>Spermatophyta</taxon>
        <taxon>Magnoliopsida</taxon>
        <taxon>eudicotyledons</taxon>
        <taxon>Gunneridae</taxon>
        <taxon>Pentapetalae</taxon>
        <taxon>rosids</taxon>
        <taxon>malvids</taxon>
        <taxon>Malvales</taxon>
        <taxon>Malvaceae</taxon>
        <taxon>Malvoideae</taxon>
        <taxon>Gossypium</taxon>
    </lineage>
</organism>
<accession>A0A5B6WC53</accession>
<feature type="compositionally biased region" description="Basic and acidic residues" evidence="1">
    <location>
        <begin position="61"/>
        <end position="75"/>
    </location>
</feature>